<dbReference type="InterPro" id="IPR052340">
    <property type="entry name" value="RNase_Y/CdgJ"/>
</dbReference>
<organism evidence="3 4">
    <name type="scientific">Aciduricibacillus chroicocephali</name>
    <dbReference type="NCBI Taxonomy" id="3054939"/>
    <lineage>
        <taxon>Bacteria</taxon>
        <taxon>Bacillati</taxon>
        <taxon>Bacillota</taxon>
        <taxon>Bacilli</taxon>
        <taxon>Bacillales</taxon>
        <taxon>Bacillaceae</taxon>
        <taxon>Aciduricibacillus</taxon>
    </lineage>
</organism>
<feature type="domain" description="HDOD" evidence="2">
    <location>
        <begin position="206"/>
        <end position="396"/>
    </location>
</feature>
<dbReference type="EMBL" id="CP129113">
    <property type="protein sequence ID" value="WLV24840.1"/>
    <property type="molecule type" value="Genomic_DNA"/>
</dbReference>
<dbReference type="PANTHER" id="PTHR33525">
    <property type="match status" value="1"/>
</dbReference>
<dbReference type="SMART" id="SM00052">
    <property type="entry name" value="EAL"/>
    <property type="match status" value="1"/>
</dbReference>
<dbReference type="InterPro" id="IPR035919">
    <property type="entry name" value="EAL_sf"/>
</dbReference>
<dbReference type="Pfam" id="PF08668">
    <property type="entry name" value="HDOD"/>
    <property type="match status" value="1"/>
</dbReference>
<dbReference type="InterPro" id="IPR014408">
    <property type="entry name" value="dGMP_Pdiesterase_EAL/HD-GYP"/>
</dbReference>
<dbReference type="SUPFAM" id="SSF109604">
    <property type="entry name" value="HD-domain/PDEase-like"/>
    <property type="match status" value="1"/>
</dbReference>
<evidence type="ECO:0000259" key="2">
    <source>
        <dbReference type="PROSITE" id="PS51833"/>
    </source>
</evidence>
<dbReference type="Proteomes" id="UP001180087">
    <property type="component" value="Chromosome"/>
</dbReference>
<dbReference type="PROSITE" id="PS50883">
    <property type="entry name" value="EAL"/>
    <property type="match status" value="1"/>
</dbReference>
<dbReference type="RefSeq" id="WP_348028276.1">
    <property type="nucleotide sequence ID" value="NZ_CP129113.1"/>
</dbReference>
<keyword evidence="4" id="KW-1185">Reference proteome</keyword>
<dbReference type="InterPro" id="IPR001633">
    <property type="entry name" value="EAL_dom"/>
</dbReference>
<accession>A0ABY9KVI5</accession>
<dbReference type="PANTHER" id="PTHR33525:SF4">
    <property type="entry name" value="CYCLIC DI-GMP PHOSPHODIESTERASE CDGJ"/>
    <property type="match status" value="1"/>
</dbReference>
<proteinExistence type="predicted"/>
<dbReference type="InterPro" id="IPR013976">
    <property type="entry name" value="HDOD"/>
</dbReference>
<reference evidence="3" key="1">
    <citation type="submission" date="2023-06" db="EMBL/GenBank/DDBJ databases">
        <title>A Treasure from Seagulls: Isolation and Description of Aciduricobacillus qingdaonensis gen. nov., sp. nov., a Rare Obligately Uric Acid-utilizing Member in the Family Bacillaceae.</title>
        <authorList>
            <person name="Liu W."/>
            <person name="Wang B."/>
        </authorList>
    </citation>
    <scope>NUCLEOTIDE SEQUENCE</scope>
    <source>
        <strain evidence="3">44XB</strain>
    </source>
</reference>
<gene>
    <name evidence="3" type="ORF">QR721_00875</name>
</gene>
<dbReference type="Gene3D" id="1.10.3210.10">
    <property type="entry name" value="Hypothetical protein af1432"/>
    <property type="match status" value="1"/>
</dbReference>
<sequence>MPNMNIFVGRQPILNRRGDIYAYELLYRNSEQNTFPDVDPERATLGVLVNTFLSIGVDQVVNHRLSFINFPQGLLEKSLFTKLDPNQVVIEILEDVEFTPLVISRIAAFREAGFKVALDDYILQKKHMKYATELFSLINFIKVDYLNSSVMERRRVESLKERFPHIALLAEKVETEEDFEDAKARGYTLFQGYFFAKPEIVKSREIPSNIALHFHVIQQLNSSDANIDRISGLIEHDVSLSYKFLRYINSLAFEIPNKVASIRQAIMLMGIDEARKWMQVLVLYDMGQGAGNGRNRALVDYSLSRAKFCELVAKDKGKKNSDEYFLTGMFSLIDAIMRTRLEDILALLPLSDEVTRTLNGEHTEIFDYLELAKAMEVLDLDRVKEYARKIGISIDDLSEHSKRAQRWMSQFD</sequence>
<evidence type="ECO:0000313" key="3">
    <source>
        <dbReference type="EMBL" id="WLV24840.1"/>
    </source>
</evidence>
<dbReference type="PROSITE" id="PS51833">
    <property type="entry name" value="HDOD"/>
    <property type="match status" value="1"/>
</dbReference>
<feature type="domain" description="EAL" evidence="1">
    <location>
        <begin position="1"/>
        <end position="212"/>
    </location>
</feature>
<dbReference type="Pfam" id="PF00563">
    <property type="entry name" value="EAL"/>
    <property type="match status" value="1"/>
</dbReference>
<name>A0ABY9KVI5_9BACI</name>
<dbReference type="Gene3D" id="3.20.20.450">
    <property type="entry name" value="EAL domain"/>
    <property type="match status" value="1"/>
</dbReference>
<protein>
    <submittedName>
        <fullName evidence="3">HDOD domain-containing protein</fullName>
    </submittedName>
</protein>
<evidence type="ECO:0000313" key="4">
    <source>
        <dbReference type="Proteomes" id="UP001180087"/>
    </source>
</evidence>
<dbReference type="PIRSF" id="PIRSF003180">
    <property type="entry name" value="DiGMPpdiest_YuxH"/>
    <property type="match status" value="1"/>
</dbReference>
<evidence type="ECO:0000259" key="1">
    <source>
        <dbReference type="PROSITE" id="PS50883"/>
    </source>
</evidence>
<dbReference type="SUPFAM" id="SSF141868">
    <property type="entry name" value="EAL domain-like"/>
    <property type="match status" value="1"/>
</dbReference>